<keyword evidence="1" id="KW-0436">Ligase</keyword>
<dbReference type="GO" id="GO:0043041">
    <property type="term" value="P:amino acid activation for nonribosomal peptide biosynthetic process"/>
    <property type="evidence" value="ECO:0007669"/>
    <property type="project" value="TreeGrafter"/>
</dbReference>
<reference evidence="3" key="1">
    <citation type="journal article" date="2017" name="Genome Biol.">
        <title>Comparative genomics reveals high biological diversity and specific adaptations in the industrially and medically important fungal genus Aspergillus.</title>
        <authorList>
            <person name="de Vries R.P."/>
            <person name="Riley R."/>
            <person name="Wiebenga A."/>
            <person name="Aguilar-Osorio G."/>
            <person name="Amillis S."/>
            <person name="Uchima C.A."/>
            <person name="Anderluh G."/>
            <person name="Asadollahi M."/>
            <person name="Askin M."/>
            <person name="Barry K."/>
            <person name="Battaglia E."/>
            <person name="Bayram O."/>
            <person name="Benocci T."/>
            <person name="Braus-Stromeyer S.A."/>
            <person name="Caldana C."/>
            <person name="Canovas D."/>
            <person name="Cerqueira G.C."/>
            <person name="Chen F."/>
            <person name="Chen W."/>
            <person name="Choi C."/>
            <person name="Clum A."/>
            <person name="Dos Santos R.A."/>
            <person name="Damasio A.R."/>
            <person name="Diallinas G."/>
            <person name="Emri T."/>
            <person name="Fekete E."/>
            <person name="Flipphi M."/>
            <person name="Freyberg S."/>
            <person name="Gallo A."/>
            <person name="Gournas C."/>
            <person name="Habgood R."/>
            <person name="Hainaut M."/>
            <person name="Harispe M.L."/>
            <person name="Henrissat B."/>
            <person name="Hilden K.S."/>
            <person name="Hope R."/>
            <person name="Hossain A."/>
            <person name="Karabika E."/>
            <person name="Karaffa L."/>
            <person name="Karanyi Z."/>
            <person name="Krasevec N."/>
            <person name="Kuo A."/>
            <person name="Kusch H."/>
            <person name="LaButti K."/>
            <person name="Lagendijk E.L."/>
            <person name="Lapidus A."/>
            <person name="Levasseur A."/>
            <person name="Lindquist E."/>
            <person name="Lipzen A."/>
            <person name="Logrieco A.F."/>
            <person name="MacCabe A."/>
            <person name="Maekelae M.R."/>
            <person name="Malavazi I."/>
            <person name="Melin P."/>
            <person name="Meyer V."/>
            <person name="Mielnichuk N."/>
            <person name="Miskei M."/>
            <person name="Molnar A.P."/>
            <person name="Mule G."/>
            <person name="Ngan C.Y."/>
            <person name="Orejas M."/>
            <person name="Orosz E."/>
            <person name="Ouedraogo J.P."/>
            <person name="Overkamp K.M."/>
            <person name="Park H.-S."/>
            <person name="Perrone G."/>
            <person name="Piumi F."/>
            <person name="Punt P.J."/>
            <person name="Ram A.F."/>
            <person name="Ramon A."/>
            <person name="Rauscher S."/>
            <person name="Record E."/>
            <person name="Riano-Pachon D.M."/>
            <person name="Robert V."/>
            <person name="Roehrig J."/>
            <person name="Ruller R."/>
            <person name="Salamov A."/>
            <person name="Salih N.S."/>
            <person name="Samson R.A."/>
            <person name="Sandor E."/>
            <person name="Sanguinetti M."/>
            <person name="Schuetze T."/>
            <person name="Sepcic K."/>
            <person name="Shelest E."/>
            <person name="Sherlock G."/>
            <person name="Sophianopoulou V."/>
            <person name="Squina F.M."/>
            <person name="Sun H."/>
            <person name="Susca A."/>
            <person name="Todd R.B."/>
            <person name="Tsang A."/>
            <person name="Unkles S.E."/>
            <person name="van de Wiele N."/>
            <person name="van Rossen-Uffink D."/>
            <person name="Oliveira J.V."/>
            <person name="Vesth T.C."/>
            <person name="Visser J."/>
            <person name="Yu J.-H."/>
            <person name="Zhou M."/>
            <person name="Andersen M.R."/>
            <person name="Archer D.B."/>
            <person name="Baker S.E."/>
            <person name="Benoit I."/>
            <person name="Brakhage A.A."/>
            <person name="Braus G.H."/>
            <person name="Fischer R."/>
            <person name="Frisvad J.C."/>
            <person name="Goldman G.H."/>
            <person name="Houbraken J."/>
            <person name="Oakley B."/>
            <person name="Pocsi I."/>
            <person name="Scazzocchio C."/>
            <person name="Seiboth B."/>
            <person name="vanKuyk P.A."/>
            <person name="Wortman J."/>
            <person name="Dyer P.S."/>
            <person name="Grigoriev I.V."/>
        </authorList>
    </citation>
    <scope>NUCLEOTIDE SEQUENCE [LARGE SCALE GENOMIC DNA]</scope>
    <source>
        <strain evidence="3">CBS 593.65</strain>
    </source>
</reference>
<dbReference type="GO" id="GO:0016874">
    <property type="term" value="F:ligase activity"/>
    <property type="evidence" value="ECO:0007669"/>
    <property type="project" value="UniProtKB-KW"/>
</dbReference>
<dbReference type="STRING" id="1036612.A0A1L9TLY0"/>
<dbReference type="AlphaFoldDB" id="A0A1L9TLY0"/>
<dbReference type="Proteomes" id="UP000184356">
    <property type="component" value="Unassembled WGS sequence"/>
</dbReference>
<dbReference type="VEuPathDB" id="FungiDB:ASPSYDRAFT_87010"/>
<dbReference type="RefSeq" id="XP_040704231.1">
    <property type="nucleotide sequence ID" value="XM_040851763.1"/>
</dbReference>
<dbReference type="GO" id="GO:0005737">
    <property type="term" value="C:cytoplasm"/>
    <property type="evidence" value="ECO:0007669"/>
    <property type="project" value="TreeGrafter"/>
</dbReference>
<sequence>MGLVLRSYTGLEDVCFSSAASGREAPLKGIHNTIGTFPNAAVCRVRVPPIVKASKALVQARCDSVESLDHQYYTGLDDAESRNFARLKGKTLTELAGLGFGVRLVDAAERS</sequence>
<dbReference type="OrthoDB" id="4507435at2759"/>
<dbReference type="Gene3D" id="3.30.559.30">
    <property type="entry name" value="Nonribosomal peptide synthetase, condensation domain"/>
    <property type="match status" value="1"/>
</dbReference>
<evidence type="ECO:0000256" key="1">
    <source>
        <dbReference type="ARBA" id="ARBA00022598"/>
    </source>
</evidence>
<evidence type="ECO:0000313" key="3">
    <source>
        <dbReference type="Proteomes" id="UP000184356"/>
    </source>
</evidence>
<dbReference type="PANTHER" id="PTHR45527:SF16">
    <property type="entry name" value="NONRIBOSOMAL PEPTIDE SYNTHASE ATNA-RELATED"/>
    <property type="match status" value="1"/>
</dbReference>
<keyword evidence="3" id="KW-1185">Reference proteome</keyword>
<dbReference type="GeneID" id="63767836"/>
<proteinExistence type="predicted"/>
<evidence type="ECO:0000313" key="2">
    <source>
        <dbReference type="EMBL" id="OJJ60425.1"/>
    </source>
</evidence>
<protein>
    <submittedName>
        <fullName evidence="2">Uncharacterized protein</fullName>
    </submittedName>
</protein>
<organism evidence="2 3">
    <name type="scientific">Aspergillus sydowii CBS 593.65</name>
    <dbReference type="NCBI Taxonomy" id="1036612"/>
    <lineage>
        <taxon>Eukaryota</taxon>
        <taxon>Fungi</taxon>
        <taxon>Dikarya</taxon>
        <taxon>Ascomycota</taxon>
        <taxon>Pezizomycotina</taxon>
        <taxon>Eurotiomycetes</taxon>
        <taxon>Eurotiomycetidae</taxon>
        <taxon>Eurotiales</taxon>
        <taxon>Aspergillaceae</taxon>
        <taxon>Aspergillus</taxon>
        <taxon>Aspergillus subgen. Nidulantes</taxon>
    </lineage>
</organism>
<name>A0A1L9TLY0_9EURO</name>
<dbReference type="PANTHER" id="PTHR45527">
    <property type="entry name" value="NONRIBOSOMAL PEPTIDE SYNTHETASE"/>
    <property type="match status" value="1"/>
</dbReference>
<dbReference type="GO" id="GO:0031177">
    <property type="term" value="F:phosphopantetheine binding"/>
    <property type="evidence" value="ECO:0007669"/>
    <property type="project" value="TreeGrafter"/>
</dbReference>
<gene>
    <name evidence="2" type="ORF">ASPSYDRAFT_87010</name>
</gene>
<dbReference type="EMBL" id="KV878584">
    <property type="protein sequence ID" value="OJJ60425.1"/>
    <property type="molecule type" value="Genomic_DNA"/>
</dbReference>
<dbReference type="SUPFAM" id="SSF52777">
    <property type="entry name" value="CoA-dependent acyltransferases"/>
    <property type="match status" value="1"/>
</dbReference>
<accession>A0A1L9TLY0</accession>
<dbReference type="GO" id="GO:0044550">
    <property type="term" value="P:secondary metabolite biosynthetic process"/>
    <property type="evidence" value="ECO:0007669"/>
    <property type="project" value="TreeGrafter"/>
</dbReference>